<accession>A0A3B0ZYU4</accession>
<dbReference type="Pfam" id="PF00109">
    <property type="entry name" value="ketoacyl-synt"/>
    <property type="match status" value="1"/>
</dbReference>
<evidence type="ECO:0000259" key="3">
    <source>
        <dbReference type="PROSITE" id="PS52004"/>
    </source>
</evidence>
<protein>
    <submittedName>
        <fullName evidence="4">3-oxoacyl-[ACP] synthase FabV like</fullName>
        <ecNumber evidence="4">2.3.1.41</ecNumber>
    </submittedName>
</protein>
<dbReference type="InterPro" id="IPR020841">
    <property type="entry name" value="PKS_Beta-ketoAc_synthase_dom"/>
</dbReference>
<keyword evidence="4" id="KW-0012">Acyltransferase</keyword>
<evidence type="ECO:0000256" key="1">
    <source>
        <dbReference type="ARBA" id="ARBA00008467"/>
    </source>
</evidence>
<dbReference type="GO" id="GO:0006633">
    <property type="term" value="P:fatty acid biosynthetic process"/>
    <property type="evidence" value="ECO:0007669"/>
    <property type="project" value="InterPro"/>
</dbReference>
<dbReference type="PANTHER" id="PTHR11712:SF320">
    <property type="entry name" value="BETA-KETOACYL SYNTHASE"/>
    <property type="match status" value="1"/>
</dbReference>
<organism evidence="4">
    <name type="scientific">hydrothermal vent metagenome</name>
    <dbReference type="NCBI Taxonomy" id="652676"/>
    <lineage>
        <taxon>unclassified sequences</taxon>
        <taxon>metagenomes</taxon>
        <taxon>ecological metagenomes</taxon>
    </lineage>
</organism>
<evidence type="ECO:0000256" key="2">
    <source>
        <dbReference type="ARBA" id="ARBA00022679"/>
    </source>
</evidence>
<dbReference type="PANTHER" id="PTHR11712">
    <property type="entry name" value="POLYKETIDE SYNTHASE-RELATED"/>
    <property type="match status" value="1"/>
</dbReference>
<dbReference type="Pfam" id="PF02801">
    <property type="entry name" value="Ketoacyl-synt_C"/>
    <property type="match status" value="1"/>
</dbReference>
<dbReference type="GO" id="GO:0005829">
    <property type="term" value="C:cytosol"/>
    <property type="evidence" value="ECO:0007669"/>
    <property type="project" value="TreeGrafter"/>
</dbReference>
<dbReference type="GO" id="GO:0004315">
    <property type="term" value="F:3-oxoacyl-[acyl-carrier-protein] synthase activity"/>
    <property type="evidence" value="ECO:0007669"/>
    <property type="project" value="UniProtKB-EC"/>
</dbReference>
<dbReference type="InterPro" id="IPR018201">
    <property type="entry name" value="Ketoacyl_synth_AS"/>
</dbReference>
<feature type="domain" description="Ketosynthase family 3 (KS3)" evidence="3">
    <location>
        <begin position="1"/>
        <end position="398"/>
    </location>
</feature>
<dbReference type="Gene3D" id="3.40.47.10">
    <property type="match status" value="1"/>
</dbReference>
<dbReference type="InterPro" id="IPR000794">
    <property type="entry name" value="Beta-ketoacyl_synthase"/>
</dbReference>
<dbReference type="InterPro" id="IPR014030">
    <property type="entry name" value="Ketoacyl_synth_N"/>
</dbReference>
<dbReference type="EC" id="2.3.1.41" evidence="4"/>
<dbReference type="PROSITE" id="PS52004">
    <property type="entry name" value="KS3_2"/>
    <property type="match status" value="1"/>
</dbReference>
<dbReference type="InterPro" id="IPR016039">
    <property type="entry name" value="Thiolase-like"/>
</dbReference>
<dbReference type="CDD" id="cd00834">
    <property type="entry name" value="KAS_I_II"/>
    <property type="match status" value="1"/>
</dbReference>
<dbReference type="SMART" id="SM00825">
    <property type="entry name" value="PKS_KS"/>
    <property type="match status" value="1"/>
</dbReference>
<dbReference type="AlphaFoldDB" id="A0A3B0ZYU4"/>
<gene>
    <name evidence="4" type="ORF">MNBD_GAMMA23-2443</name>
</gene>
<comment type="similarity">
    <text evidence="1">Belongs to the thiolase-like superfamily. Beta-ketoacyl-ACP synthases family.</text>
</comment>
<dbReference type="EMBL" id="UOFT01000027">
    <property type="protein sequence ID" value="VAW92612.1"/>
    <property type="molecule type" value="Genomic_DNA"/>
</dbReference>
<dbReference type="PROSITE" id="PS00606">
    <property type="entry name" value="KS3_1"/>
    <property type="match status" value="1"/>
</dbReference>
<sequence length="400" mass="42227">MAIKPLKITSYTTTNALGAGNAASLLALQQQQSGLSPNHFDGCDLKTFVGQVADLEKVSLPEHLSEFDCRNNRLTYLGLQQDNFSDVVLAARDKYGAGRVAVFLGTSTSGIQQTELAYAQLGSQLSSDSRLSADYYYTKTHNTFSLADFVQQYYGLNGVAHVVSTACSSSAKVFASAYRHMQAGFCDAAIVGGVDSLCLTTLYGFNSLQLVSEQKCTPWGKDRLGINIGEAAGFALLERSDDASGQLALLGYGESSDAYHMSTPHPQGRGAAKAMQAALDSAGLNSNDIDYINLHGTATQSNDSAEDNAVMTVFGDATAASSTKGWTGHTLGAAGITEVVFGCLSIENSFIPVNLNTQELDPTTSANIVMAKNNNTVNRFVSNSFGFGGSNCSLVIGRQG</sequence>
<dbReference type="NCBIfam" id="NF006618">
    <property type="entry name" value="PRK09185.1"/>
    <property type="match status" value="1"/>
</dbReference>
<evidence type="ECO:0000313" key="4">
    <source>
        <dbReference type="EMBL" id="VAW92612.1"/>
    </source>
</evidence>
<dbReference type="SUPFAM" id="SSF53901">
    <property type="entry name" value="Thiolase-like"/>
    <property type="match status" value="2"/>
</dbReference>
<dbReference type="InterPro" id="IPR014031">
    <property type="entry name" value="Ketoacyl_synth_C"/>
</dbReference>
<keyword evidence="2 4" id="KW-0808">Transferase</keyword>
<name>A0A3B0ZYU4_9ZZZZ</name>
<proteinExistence type="inferred from homology"/>
<reference evidence="4" key="1">
    <citation type="submission" date="2018-06" db="EMBL/GenBank/DDBJ databases">
        <authorList>
            <person name="Zhirakovskaya E."/>
        </authorList>
    </citation>
    <scope>NUCLEOTIDE SEQUENCE</scope>
</reference>